<reference evidence="1 2" key="1">
    <citation type="submission" date="2022-02" db="EMBL/GenBank/DDBJ databases">
        <authorList>
            <person name="Zhuang L."/>
        </authorList>
    </citation>
    <scope>NUCLEOTIDE SEQUENCE [LARGE SCALE GENOMIC DNA]</scope>
    <source>
        <strain evidence="1 2">C32</strain>
    </source>
</reference>
<dbReference type="RefSeq" id="WP_238895319.1">
    <property type="nucleotide sequence ID" value="NZ_JAKOGG010000003.1"/>
</dbReference>
<accession>A0ABT2FI22</accession>
<dbReference type="Proteomes" id="UP001201549">
    <property type="component" value="Unassembled WGS sequence"/>
</dbReference>
<sequence>MARLKATFWHRNKFKLSGLLLLLPVYYLYQSLHPSFPDSLQEQQIGAFKVAPMPLDLESSYQHDGAYIKDFMVLFNQGNPEDIRQAFMSIGPAQLDLATLQDGDLGILHGSRYGKHVHAIAPETFSANDRIWLTIENWQGELNTISWSLPAQWLAH</sequence>
<comment type="caution">
    <text evidence="1">The sequence shown here is derived from an EMBL/GenBank/DDBJ whole genome shotgun (WGS) entry which is preliminary data.</text>
</comment>
<proteinExistence type="predicted"/>
<organism evidence="1 2">
    <name type="scientific">Shewanella electrica</name>
    <dbReference type="NCBI Taxonomy" id="515560"/>
    <lineage>
        <taxon>Bacteria</taxon>
        <taxon>Pseudomonadati</taxon>
        <taxon>Pseudomonadota</taxon>
        <taxon>Gammaproteobacteria</taxon>
        <taxon>Alteromonadales</taxon>
        <taxon>Shewanellaceae</taxon>
        <taxon>Shewanella</taxon>
    </lineage>
</organism>
<dbReference type="EMBL" id="JAKOGG010000003">
    <property type="protein sequence ID" value="MCS4555908.1"/>
    <property type="molecule type" value="Genomic_DNA"/>
</dbReference>
<gene>
    <name evidence="1" type="ORF">L9G74_05600</name>
</gene>
<keyword evidence="2" id="KW-1185">Reference proteome</keyword>
<protein>
    <submittedName>
        <fullName evidence="1">Uncharacterized protein</fullName>
    </submittedName>
</protein>
<evidence type="ECO:0000313" key="2">
    <source>
        <dbReference type="Proteomes" id="UP001201549"/>
    </source>
</evidence>
<evidence type="ECO:0000313" key="1">
    <source>
        <dbReference type="EMBL" id="MCS4555908.1"/>
    </source>
</evidence>
<reference evidence="2" key="2">
    <citation type="submission" date="2023-07" db="EMBL/GenBank/DDBJ databases">
        <title>Shewanella mangrovi sp. nov., an acetaldehyde- degrading bacterium isolated from mangrove sediment.</title>
        <authorList>
            <person name="Liu Y."/>
        </authorList>
    </citation>
    <scope>NUCLEOTIDE SEQUENCE [LARGE SCALE GENOMIC DNA]</scope>
    <source>
        <strain evidence="2">C32</strain>
    </source>
</reference>
<name>A0ABT2FI22_9GAMM</name>
<dbReference type="InterPro" id="IPR016922">
    <property type="entry name" value="UCP029505"/>
</dbReference>
<dbReference type="PIRSF" id="PIRSF029505">
    <property type="entry name" value="UCP029505"/>
    <property type="match status" value="1"/>
</dbReference>